<reference evidence="1 2" key="1">
    <citation type="submission" date="2019-06" db="EMBL/GenBank/DDBJ databases">
        <title>Sequencing the genomes of 1000 actinobacteria strains.</title>
        <authorList>
            <person name="Klenk H.-P."/>
        </authorList>
    </citation>
    <scope>NUCLEOTIDE SEQUENCE [LARGE SCALE GENOMIC DNA]</scope>
    <source>
        <strain evidence="1 2">DSM 44826</strain>
    </source>
</reference>
<evidence type="ECO:0000313" key="2">
    <source>
        <dbReference type="Proteomes" id="UP000317940"/>
    </source>
</evidence>
<dbReference type="AlphaFoldDB" id="A0A561UHR5"/>
<organism evidence="1 2">
    <name type="scientific">Kitasatospora viridis</name>
    <dbReference type="NCBI Taxonomy" id="281105"/>
    <lineage>
        <taxon>Bacteria</taxon>
        <taxon>Bacillati</taxon>
        <taxon>Actinomycetota</taxon>
        <taxon>Actinomycetes</taxon>
        <taxon>Kitasatosporales</taxon>
        <taxon>Streptomycetaceae</taxon>
        <taxon>Kitasatospora</taxon>
    </lineage>
</organism>
<dbReference type="GO" id="GO:0003677">
    <property type="term" value="F:DNA binding"/>
    <property type="evidence" value="ECO:0007669"/>
    <property type="project" value="InterPro"/>
</dbReference>
<dbReference type="PANTHER" id="PTHR34293:SF1">
    <property type="entry name" value="HTH-TYPE TRANSCRIPTIONAL REGULATOR TRMBL2"/>
    <property type="match status" value="1"/>
</dbReference>
<dbReference type="Proteomes" id="UP000317940">
    <property type="component" value="Unassembled WGS sequence"/>
</dbReference>
<keyword evidence="2" id="KW-1185">Reference proteome</keyword>
<dbReference type="InterPro" id="IPR051797">
    <property type="entry name" value="TrmB-like"/>
</dbReference>
<sequence>MAGAAEPDGYGHGPRCADLGLDESTRAFYLAVVAEGGWVKAEEVRAADRPALARLLDLGLVRGLPGGTFYSAVSPRAFLGRTAGALRGRAAELLRRADEVPALLDELSQAYDTAPHRPSPRTGTVDTVVDRDSIRHRIAQLVADTTTEILTAQPGGDRPADHLAWAMAQDVPFLRAGGALRTVYQPVARADAATVAYAAAVTPYGARIRVLDEDFQRMLIFDRQVAVIPASADMGSAAFVSDPTAVELLVELFERDWQRAERVAWGSAHAAPDADAVGDRVSRLLACGLSRRTIAGRIGLSERTVAAHIARLRQEYEAETLFQLGWLMRGRSDRSTVGQH</sequence>
<dbReference type="PANTHER" id="PTHR34293">
    <property type="entry name" value="HTH-TYPE TRANSCRIPTIONAL REGULATOR TRMBL2"/>
    <property type="match status" value="1"/>
</dbReference>
<dbReference type="Gene3D" id="1.10.10.10">
    <property type="entry name" value="Winged helix-like DNA-binding domain superfamily/Winged helix DNA-binding domain"/>
    <property type="match status" value="1"/>
</dbReference>
<dbReference type="SUPFAM" id="SSF46894">
    <property type="entry name" value="C-terminal effector domain of the bipartite response regulators"/>
    <property type="match status" value="1"/>
</dbReference>
<dbReference type="EMBL" id="VIWT01000001">
    <property type="protein sequence ID" value="TWF98900.1"/>
    <property type="molecule type" value="Genomic_DNA"/>
</dbReference>
<name>A0A561UHR5_9ACTN</name>
<accession>A0A561UHR5</accession>
<dbReference type="RefSeq" id="WP_145905255.1">
    <property type="nucleotide sequence ID" value="NZ_BAAAMZ010000012.1"/>
</dbReference>
<evidence type="ECO:0000313" key="1">
    <source>
        <dbReference type="EMBL" id="TWF98900.1"/>
    </source>
</evidence>
<dbReference type="InterPro" id="IPR036388">
    <property type="entry name" value="WH-like_DNA-bd_sf"/>
</dbReference>
<comment type="caution">
    <text evidence="1">The sequence shown here is derived from an EMBL/GenBank/DDBJ whole genome shotgun (WGS) entry which is preliminary data.</text>
</comment>
<dbReference type="OrthoDB" id="4035590at2"/>
<gene>
    <name evidence="1" type="ORF">FHX73_112729</name>
</gene>
<proteinExistence type="predicted"/>
<protein>
    <submittedName>
        <fullName evidence="1">Sugar-specific transcriptional regulator TrmB</fullName>
    </submittedName>
</protein>
<dbReference type="GO" id="GO:0006355">
    <property type="term" value="P:regulation of DNA-templated transcription"/>
    <property type="evidence" value="ECO:0007669"/>
    <property type="project" value="InterPro"/>
</dbReference>
<dbReference type="InterPro" id="IPR016032">
    <property type="entry name" value="Sig_transdc_resp-reg_C-effctor"/>
</dbReference>